<feature type="chain" id="PRO_5012307056" description="Glycoside-hydrolase family GH114 TIM-barrel domain-containing protein" evidence="1">
    <location>
        <begin position="29"/>
        <end position="280"/>
    </location>
</feature>
<dbReference type="AlphaFoldDB" id="A0A211ZN01"/>
<reference evidence="4" key="1">
    <citation type="submission" date="2017-05" db="EMBL/GenBank/DDBJ databases">
        <authorList>
            <person name="Macchi M."/>
            <person name="Festa S."/>
            <person name="Coppotelli B.M."/>
            <person name="Morelli I.S."/>
        </authorList>
    </citation>
    <scope>NUCLEOTIDE SEQUENCE [LARGE SCALE GENOMIC DNA]</scope>
    <source>
        <strain evidence="4">I</strain>
    </source>
</reference>
<dbReference type="PANTHER" id="PTHR35273">
    <property type="entry name" value="ALPHA-1,4 POLYGALACTOSAMINIDASE, PUTATIVE (AFU_ORTHOLOGUE AFUA_3G07890)-RELATED"/>
    <property type="match status" value="1"/>
</dbReference>
<name>A0A211ZN01_9PROT</name>
<dbReference type="Gene3D" id="3.20.20.70">
    <property type="entry name" value="Aldolase class I"/>
    <property type="match status" value="1"/>
</dbReference>
<dbReference type="EMBL" id="NHON01000021">
    <property type="protein sequence ID" value="OWJ66629.1"/>
    <property type="molecule type" value="Genomic_DNA"/>
</dbReference>
<evidence type="ECO:0000313" key="3">
    <source>
        <dbReference type="EMBL" id="OWJ66629.1"/>
    </source>
</evidence>
<dbReference type="InterPro" id="IPR004352">
    <property type="entry name" value="GH114_TIM-barrel"/>
</dbReference>
<dbReference type="STRING" id="1122125.GCA_000423185_01268"/>
<protein>
    <recommendedName>
        <fullName evidence="2">Glycoside-hydrolase family GH114 TIM-barrel domain-containing protein</fullName>
    </recommendedName>
</protein>
<dbReference type="Proteomes" id="UP000196655">
    <property type="component" value="Unassembled WGS sequence"/>
</dbReference>
<dbReference type="InterPro" id="IPR013785">
    <property type="entry name" value="Aldolase_TIM"/>
</dbReference>
<evidence type="ECO:0000256" key="1">
    <source>
        <dbReference type="SAM" id="SignalP"/>
    </source>
</evidence>
<feature type="signal peptide" evidence="1">
    <location>
        <begin position="1"/>
        <end position="28"/>
    </location>
</feature>
<dbReference type="InterPro" id="IPR017853">
    <property type="entry name" value="GH"/>
</dbReference>
<dbReference type="SUPFAM" id="SSF51445">
    <property type="entry name" value="(Trans)glycosidases"/>
    <property type="match status" value="1"/>
</dbReference>
<feature type="domain" description="Glycoside-hydrolase family GH114 TIM-barrel" evidence="2">
    <location>
        <begin position="37"/>
        <end position="267"/>
    </location>
</feature>
<evidence type="ECO:0000313" key="4">
    <source>
        <dbReference type="Proteomes" id="UP000196655"/>
    </source>
</evidence>
<proteinExistence type="predicted"/>
<organism evidence="3 4">
    <name type="scientific">Inquilinus limosus</name>
    <dbReference type="NCBI Taxonomy" id="171674"/>
    <lineage>
        <taxon>Bacteria</taxon>
        <taxon>Pseudomonadati</taxon>
        <taxon>Pseudomonadota</taxon>
        <taxon>Alphaproteobacteria</taxon>
        <taxon>Rhodospirillales</taxon>
        <taxon>Rhodospirillaceae</taxon>
        <taxon>Inquilinus</taxon>
    </lineage>
</organism>
<accession>A0A211ZN01</accession>
<evidence type="ECO:0000259" key="2">
    <source>
        <dbReference type="Pfam" id="PF03537"/>
    </source>
</evidence>
<dbReference type="PANTHER" id="PTHR35273:SF2">
    <property type="entry name" value="ALPHA-GALACTOSIDASE"/>
    <property type="match status" value="1"/>
</dbReference>
<dbReference type="RefSeq" id="WP_088151520.1">
    <property type="nucleotide sequence ID" value="NZ_NHON01000021.1"/>
</dbReference>
<comment type="caution">
    <text evidence="3">The sequence shown here is derived from an EMBL/GenBank/DDBJ whole genome shotgun (WGS) entry which is preliminary data.</text>
</comment>
<keyword evidence="1" id="KW-0732">Signal</keyword>
<keyword evidence="4" id="KW-1185">Reference proteome</keyword>
<gene>
    <name evidence="3" type="ORF">BWR60_13330</name>
</gene>
<sequence>MHALWFRTTAIAVAAASILAATATNALAFTKPPANAQFDYQIGGVYAPAAGVGIVDRDRLAAPAAGKYTICYVNTFQTQPDDAVWWTTNHSDLLVKKNGKYVIDPDWPDEYILDTSTAAKRTALMAIIGPWIDKCAADGFKAVEPDNLDSWTRSKSVLTKAHNTAFAKLLVQRAHAANLAIAQKNAGELAPIGISQIGFDFAIVEECQVWTECDDFTDVYGNQVYEIEYSDNNRDADGNPVDPISFFNAACAARGNKISILYRDRDVVPAGNSAYVYKWC</sequence>
<dbReference type="OrthoDB" id="505502at2"/>
<dbReference type="Pfam" id="PF03537">
    <property type="entry name" value="Glyco_hydro_114"/>
    <property type="match status" value="1"/>
</dbReference>